<dbReference type="InterPro" id="IPR020904">
    <property type="entry name" value="Sc_DH/Rdtase_CS"/>
</dbReference>
<organism evidence="5 6">
    <name type="scientific">Magallana gigas</name>
    <name type="common">Pacific oyster</name>
    <name type="synonym">Crassostrea gigas</name>
    <dbReference type="NCBI Taxonomy" id="29159"/>
    <lineage>
        <taxon>Eukaryota</taxon>
        <taxon>Metazoa</taxon>
        <taxon>Spiralia</taxon>
        <taxon>Lophotrochozoa</taxon>
        <taxon>Mollusca</taxon>
        <taxon>Bivalvia</taxon>
        <taxon>Autobranchia</taxon>
        <taxon>Pteriomorphia</taxon>
        <taxon>Ostreida</taxon>
        <taxon>Ostreoidea</taxon>
        <taxon>Ostreidae</taxon>
        <taxon>Magallana</taxon>
    </lineage>
</organism>
<dbReference type="Proteomes" id="UP000005408">
    <property type="component" value="Unassembled WGS sequence"/>
</dbReference>
<dbReference type="GO" id="GO:0032787">
    <property type="term" value="P:monocarboxylic acid metabolic process"/>
    <property type="evidence" value="ECO:0007669"/>
    <property type="project" value="UniProtKB-ARBA"/>
</dbReference>
<dbReference type="InterPro" id="IPR002347">
    <property type="entry name" value="SDR_fam"/>
</dbReference>
<accession>A0A8W8NXW0</accession>
<dbReference type="KEGG" id="crg:117687828"/>
<dbReference type="OMA" id="FVISQHK"/>
<proteinExistence type="inferred from homology"/>
<dbReference type="EnsemblMetazoa" id="G8055.1">
    <property type="protein sequence ID" value="G8055.1:cds"/>
    <property type="gene ID" value="G8055"/>
</dbReference>
<dbReference type="Pfam" id="PF13561">
    <property type="entry name" value="adh_short_C2"/>
    <property type="match status" value="1"/>
</dbReference>
<dbReference type="PANTHER" id="PTHR42879:SF2">
    <property type="entry name" value="3-OXOACYL-[ACYL-CARRIER-PROTEIN] REDUCTASE FABG"/>
    <property type="match status" value="1"/>
</dbReference>
<dbReference type="InterPro" id="IPR050259">
    <property type="entry name" value="SDR"/>
</dbReference>
<dbReference type="PRINTS" id="PR00080">
    <property type="entry name" value="SDRFAMILY"/>
</dbReference>
<evidence type="ECO:0000313" key="6">
    <source>
        <dbReference type="Proteomes" id="UP000005408"/>
    </source>
</evidence>
<dbReference type="AlphaFoldDB" id="A0A8W8NXW0"/>
<dbReference type="InterPro" id="IPR036291">
    <property type="entry name" value="NAD(P)-bd_dom_sf"/>
</dbReference>
<dbReference type="PRINTS" id="PR00081">
    <property type="entry name" value="GDHRDH"/>
</dbReference>
<dbReference type="PROSITE" id="PS00061">
    <property type="entry name" value="ADH_SHORT"/>
    <property type="match status" value="1"/>
</dbReference>
<reference evidence="5" key="1">
    <citation type="submission" date="2022-08" db="UniProtKB">
        <authorList>
            <consortium name="EnsemblMetazoa"/>
        </authorList>
    </citation>
    <scope>IDENTIFICATION</scope>
    <source>
        <strain evidence="5">05x7-T-G4-1.051#20</strain>
    </source>
</reference>
<dbReference type="GO" id="GO:0004316">
    <property type="term" value="F:3-oxoacyl-[acyl-carrier-protein] reductase (NADPH) activity"/>
    <property type="evidence" value="ECO:0007669"/>
    <property type="project" value="UniProtKB-EC"/>
</dbReference>
<comment type="catalytic activity">
    <reaction evidence="4">
        <text>a (3R)-hydroxyacyl-[ACP] + NADP(+) = a 3-oxoacyl-[ACP] + NADPH + H(+)</text>
        <dbReference type="Rhea" id="RHEA:17397"/>
        <dbReference type="Rhea" id="RHEA-COMP:9916"/>
        <dbReference type="Rhea" id="RHEA-COMP:9945"/>
        <dbReference type="ChEBI" id="CHEBI:15378"/>
        <dbReference type="ChEBI" id="CHEBI:57783"/>
        <dbReference type="ChEBI" id="CHEBI:58349"/>
        <dbReference type="ChEBI" id="CHEBI:78776"/>
        <dbReference type="ChEBI" id="CHEBI:78827"/>
        <dbReference type="EC" id="1.1.1.100"/>
    </reaction>
</comment>
<dbReference type="SUPFAM" id="SSF51735">
    <property type="entry name" value="NAD(P)-binding Rossmann-fold domains"/>
    <property type="match status" value="1"/>
</dbReference>
<dbReference type="OrthoDB" id="1933717at2759"/>
<keyword evidence="6" id="KW-1185">Reference proteome</keyword>
<dbReference type="FunFam" id="3.40.50.720:FF:000084">
    <property type="entry name" value="Short-chain dehydrogenase reductase"/>
    <property type="match status" value="1"/>
</dbReference>
<comment type="similarity">
    <text evidence="1">Belongs to the short-chain dehydrogenases/reductases (SDR) family.</text>
</comment>
<evidence type="ECO:0000256" key="4">
    <source>
        <dbReference type="ARBA" id="ARBA00048508"/>
    </source>
</evidence>
<dbReference type="PANTHER" id="PTHR42879">
    <property type="entry name" value="3-OXOACYL-(ACYL-CARRIER-PROTEIN) REDUCTASE"/>
    <property type="match status" value="1"/>
</dbReference>
<dbReference type="GeneID" id="117687828"/>
<sequence>MALEGKTALVTGFAGAIGSVIAKTVANAGCDVIGIDRVKQENAQQSIDEIKAGSRKDISYFECDLLKKENVKQFSLEIKSKVDIIVNVAGRLTVDKVEDITDEDWDEDIGINLTAPFLVIKQFLGSMKEQGWGRIINISSTCGLVARPSMSSYVASKTGLVGLTRAVALESAEFGVTCNAICPSTVNTPLVTKMIKDFQKTSTKSFDEIKEEYLQCLPTKRFTEASQIADLVVFLCSPAGNNITGTAIPVDGGYTTS</sequence>
<name>A0A8W8NXW0_MAGGI</name>
<protein>
    <recommendedName>
        <fullName evidence="2">3-oxoacyl-[acyl-carrier-protein] reductase</fullName>
        <ecNumber evidence="2">1.1.1.100</ecNumber>
    </recommendedName>
</protein>
<dbReference type="RefSeq" id="XP_034320952.1">
    <property type="nucleotide sequence ID" value="XM_034465061.2"/>
</dbReference>
<evidence type="ECO:0000256" key="2">
    <source>
        <dbReference type="ARBA" id="ARBA00012948"/>
    </source>
</evidence>
<keyword evidence="3" id="KW-0560">Oxidoreductase</keyword>
<evidence type="ECO:0000256" key="3">
    <source>
        <dbReference type="ARBA" id="ARBA00023002"/>
    </source>
</evidence>
<dbReference type="EC" id="1.1.1.100" evidence="2"/>
<dbReference type="Gene3D" id="3.40.50.720">
    <property type="entry name" value="NAD(P)-binding Rossmann-like Domain"/>
    <property type="match status" value="1"/>
</dbReference>
<evidence type="ECO:0000256" key="1">
    <source>
        <dbReference type="ARBA" id="ARBA00006484"/>
    </source>
</evidence>
<evidence type="ECO:0000313" key="5">
    <source>
        <dbReference type="EnsemblMetazoa" id="G8055.1:cds"/>
    </source>
</evidence>